<dbReference type="KEGG" id="nga:Ngar_c35650"/>
<dbReference type="GeneID" id="58787836"/>
<proteinExistence type="predicted"/>
<dbReference type="Proteomes" id="UP000008037">
    <property type="component" value="Chromosome"/>
</dbReference>
<dbReference type="InParanoid" id="K0ILK4"/>
<dbReference type="BioCyc" id="CNIT1237085:G1324-3566-MONOMER"/>
<evidence type="ECO:0000313" key="1">
    <source>
        <dbReference type="EMBL" id="AFU60478.1"/>
    </source>
</evidence>
<dbReference type="RefSeq" id="WP_015021010.1">
    <property type="nucleotide sequence ID" value="NC_018719.1"/>
</dbReference>
<dbReference type="AlphaFoldDB" id="K0ILK4"/>
<dbReference type="HOGENOM" id="CLU_204970_0_0_2"/>
<accession>K0ILK4</accession>
<reference evidence="1 2" key="1">
    <citation type="journal article" date="2012" name="Environ. Microbiol.">
        <title>The genome of the ammonia-oxidizing Candidatus Nitrososphaera gargensis: insights into metabolic versatility and environmental adaptations.</title>
        <authorList>
            <person name="Spang A."/>
            <person name="Poehlein A."/>
            <person name="Offre P."/>
            <person name="Zumbragel S."/>
            <person name="Haider S."/>
            <person name="Rychlik N."/>
            <person name="Nowka B."/>
            <person name="Schmeisser C."/>
            <person name="Lebedeva E.V."/>
            <person name="Rattei T."/>
            <person name="Bohm C."/>
            <person name="Schmid M."/>
            <person name="Galushko A."/>
            <person name="Hatzenpichler R."/>
            <person name="Weinmaier T."/>
            <person name="Daniel R."/>
            <person name="Schleper C."/>
            <person name="Spieck E."/>
            <person name="Streit W."/>
            <person name="Wagner M."/>
        </authorList>
    </citation>
    <scope>NUCLEOTIDE SEQUENCE [LARGE SCALE GENOMIC DNA]</scope>
    <source>
        <strain evidence="2">Ga9.2</strain>
    </source>
</reference>
<dbReference type="EMBL" id="CP002408">
    <property type="protein sequence ID" value="AFU60478.1"/>
    <property type="molecule type" value="Genomic_DNA"/>
</dbReference>
<evidence type="ECO:0000313" key="2">
    <source>
        <dbReference type="Proteomes" id="UP000008037"/>
    </source>
</evidence>
<gene>
    <name evidence="1" type="ordered locus">Ngar_c35650</name>
</gene>
<name>K0ILK4_NITGG</name>
<protein>
    <recommendedName>
        <fullName evidence="3">YHS domain-containing protein</fullName>
    </recommendedName>
</protein>
<evidence type="ECO:0008006" key="3">
    <source>
        <dbReference type="Google" id="ProtNLM"/>
    </source>
</evidence>
<organism evidence="1 2">
    <name type="scientific">Nitrososphaera gargensis (strain Ga9.2)</name>
    <dbReference type="NCBI Taxonomy" id="1237085"/>
    <lineage>
        <taxon>Archaea</taxon>
        <taxon>Nitrososphaerota</taxon>
        <taxon>Nitrososphaeria</taxon>
        <taxon>Nitrososphaerales</taxon>
        <taxon>Nitrososphaeraceae</taxon>
        <taxon>Nitrososphaera</taxon>
    </lineage>
</organism>
<dbReference type="STRING" id="1237085.Ngar_c35650"/>
<sequence length="55" mass="6206">MAGRDTCILCGKPIVARPIVEKINGREYSFDKQECALTLKKLKSVYGSDFCFNFT</sequence>
<keyword evidence="2" id="KW-1185">Reference proteome</keyword>